<reference evidence="1 2" key="1">
    <citation type="submission" date="2018-04" db="EMBL/GenBank/DDBJ databases">
        <title>Genomic Encyclopedia of Archaeal and Bacterial Type Strains, Phase II (KMG-II): from individual species to whole genera.</title>
        <authorList>
            <person name="Goeker M."/>
        </authorList>
    </citation>
    <scope>NUCLEOTIDE SEQUENCE [LARGE SCALE GENOMIC DNA]</scope>
    <source>
        <strain evidence="1 2">DSM 23382</strain>
    </source>
</reference>
<evidence type="ECO:0000313" key="1">
    <source>
        <dbReference type="EMBL" id="PTW61377.1"/>
    </source>
</evidence>
<dbReference type="OrthoDB" id="7874519at2"/>
<dbReference type="RefSeq" id="WP_107989243.1">
    <property type="nucleotide sequence ID" value="NZ_QAYG01000002.1"/>
</dbReference>
<evidence type="ECO:0000313" key="2">
    <source>
        <dbReference type="Proteomes" id="UP000244081"/>
    </source>
</evidence>
<gene>
    <name evidence="1" type="ORF">C8N35_10286</name>
</gene>
<organism evidence="1 2">
    <name type="scientific">Breoghania corrubedonensis</name>
    <dbReference type="NCBI Taxonomy" id="665038"/>
    <lineage>
        <taxon>Bacteria</taxon>
        <taxon>Pseudomonadati</taxon>
        <taxon>Pseudomonadota</taxon>
        <taxon>Alphaproteobacteria</taxon>
        <taxon>Hyphomicrobiales</taxon>
        <taxon>Stappiaceae</taxon>
        <taxon>Breoghania</taxon>
    </lineage>
</organism>
<dbReference type="Proteomes" id="UP000244081">
    <property type="component" value="Unassembled WGS sequence"/>
</dbReference>
<dbReference type="AlphaFoldDB" id="A0A2T5VCA0"/>
<dbReference type="EMBL" id="QAYG01000002">
    <property type="protein sequence ID" value="PTW61377.1"/>
    <property type="molecule type" value="Genomic_DNA"/>
</dbReference>
<sequence>MRQEENHRGYLIVGDVRNGKAQAAIFAGGGQVAPRFTADTVEEAMADARQWVDNSHAVKSEGRRAPNIGTAEEYADYFRLTPLADYERAMLQAHARAGTLTATELSEAAGWQDFRGANRYYGELGKKIGTRFGLTPKEGDYVDEIWTTILAEGADGIAHAHYRWTIHPEVIDGLIQANIIAPRHVRAEAALPDDPFDRDPPDVWLTSAWGFDPHEWGFIGFSSEADRARFLEDFNPGGIVAVYVTSTSPHSPQLRGRLVGFLELTGQPGTARDFMPDDAFARKEADPGMAGRWNFGVQAARAWKIEDEHRPMIDEFVPRTAGDPSSRIAIARYCKRFDASEARGLLDLPVVEVPCFGGRRTFDTTPEPF</sequence>
<comment type="caution">
    <text evidence="1">The sequence shown here is derived from an EMBL/GenBank/DDBJ whole genome shotgun (WGS) entry which is preliminary data.</text>
</comment>
<keyword evidence="2" id="KW-1185">Reference proteome</keyword>
<name>A0A2T5VCA0_9HYPH</name>
<protein>
    <submittedName>
        <fullName evidence="1">Uncharacterized protein</fullName>
    </submittedName>
</protein>
<accession>A0A2T5VCA0</accession>
<proteinExistence type="predicted"/>